<evidence type="ECO:0000313" key="2">
    <source>
        <dbReference type="EMBL" id="GIT95027.1"/>
    </source>
</evidence>
<evidence type="ECO:0000313" key="3">
    <source>
        <dbReference type="Proteomes" id="UP000786693"/>
    </source>
</evidence>
<evidence type="ECO:0000256" key="1">
    <source>
        <dbReference type="SAM" id="MobiDB-lite"/>
    </source>
</evidence>
<dbReference type="EMBL" id="BPFH01000003">
    <property type="protein sequence ID" value="GIT95027.1"/>
    <property type="molecule type" value="Genomic_DNA"/>
</dbReference>
<reference evidence="2 3" key="1">
    <citation type="submission" date="2021-05" db="EMBL/GenBank/DDBJ databases">
        <title>Bacteria Genome sequencing.</title>
        <authorList>
            <person name="Takabe Y."/>
            <person name="Nakajima Y."/>
            <person name="Suzuki S."/>
            <person name="Shiozaki T."/>
        </authorList>
    </citation>
    <scope>NUCLEOTIDE SEQUENCE [LARGE SCALE GENOMIC DNA]</scope>
    <source>
        <strain evidence="2 3">AI_62</strain>
    </source>
</reference>
<dbReference type="RefSeq" id="WP_220748551.1">
    <property type="nucleotide sequence ID" value="NZ_BPFH01000003.1"/>
</dbReference>
<accession>A0ABQ4NKU5</accession>
<sequence length="87" mass="9860">MIPHSGHHQPSASTLTVLLQDDHTRRETETDIARRHTPPQPLHEQTWRHAAGQLVPTQAKRTDTSKHQSYVVTTPRVTNASLQEALR</sequence>
<feature type="region of interest" description="Disordered" evidence="1">
    <location>
        <begin position="1"/>
        <end position="46"/>
    </location>
</feature>
<organism evidence="2 3">
    <name type="scientific">Jannaschia pagri</name>
    <dbReference type="NCBI Taxonomy" id="2829797"/>
    <lineage>
        <taxon>Bacteria</taxon>
        <taxon>Pseudomonadati</taxon>
        <taxon>Pseudomonadota</taxon>
        <taxon>Alphaproteobacteria</taxon>
        <taxon>Rhodobacterales</taxon>
        <taxon>Roseobacteraceae</taxon>
        <taxon>Jannaschia</taxon>
    </lineage>
</organism>
<keyword evidence="3" id="KW-1185">Reference proteome</keyword>
<name>A0ABQ4NKU5_9RHOB</name>
<gene>
    <name evidence="2" type="ORF">JANAI62_16500</name>
</gene>
<feature type="compositionally biased region" description="Basic and acidic residues" evidence="1">
    <location>
        <begin position="20"/>
        <end position="34"/>
    </location>
</feature>
<comment type="caution">
    <text evidence="2">The sequence shown here is derived from an EMBL/GenBank/DDBJ whole genome shotgun (WGS) entry which is preliminary data.</text>
</comment>
<feature type="compositionally biased region" description="Polar residues" evidence="1">
    <location>
        <begin position="8"/>
        <end position="17"/>
    </location>
</feature>
<proteinExistence type="predicted"/>
<dbReference type="Proteomes" id="UP000786693">
    <property type="component" value="Unassembled WGS sequence"/>
</dbReference>
<protein>
    <submittedName>
        <fullName evidence="2">Uncharacterized protein</fullName>
    </submittedName>
</protein>